<dbReference type="EMBL" id="DS831661">
    <property type="protein sequence ID" value="EEC12299.1"/>
    <property type="molecule type" value="Genomic_DNA"/>
</dbReference>
<dbReference type="EnsemblMetazoa" id="ISCW009348-RA">
    <property type="protein sequence ID" value="ISCW009348-PA"/>
    <property type="gene ID" value="ISCW009348"/>
</dbReference>
<name>B7Q0C7_IXOSC</name>
<dbReference type="EMBL" id="ABJB010335708">
    <property type="status" value="NOT_ANNOTATED_CDS"/>
    <property type="molecule type" value="Genomic_DNA"/>
</dbReference>
<evidence type="ECO:0000313" key="2">
    <source>
        <dbReference type="EMBL" id="EEC12299.1"/>
    </source>
</evidence>
<dbReference type="AlphaFoldDB" id="B7Q0C7"/>
<reference evidence="2 4" key="1">
    <citation type="submission" date="2008-03" db="EMBL/GenBank/DDBJ databases">
        <title>Annotation of Ixodes scapularis.</title>
        <authorList>
            <consortium name="Ixodes scapularis Genome Project Consortium"/>
            <person name="Caler E."/>
            <person name="Hannick L.I."/>
            <person name="Bidwell S."/>
            <person name="Joardar V."/>
            <person name="Thiagarajan M."/>
            <person name="Amedeo P."/>
            <person name="Galinsky K.J."/>
            <person name="Schobel S."/>
            <person name="Inman J."/>
            <person name="Hostetler J."/>
            <person name="Miller J."/>
            <person name="Hammond M."/>
            <person name="Megy K."/>
            <person name="Lawson D."/>
            <person name="Kodira C."/>
            <person name="Sutton G."/>
            <person name="Meyer J."/>
            <person name="Hill C.A."/>
            <person name="Birren B."/>
            <person name="Nene V."/>
            <person name="Collins F."/>
            <person name="Alarcon-Chaidez F."/>
            <person name="Wikel S."/>
            <person name="Strausberg R."/>
        </authorList>
    </citation>
    <scope>NUCLEOTIDE SEQUENCE [LARGE SCALE GENOMIC DNA]</scope>
    <source>
        <strain evidence="4">Wikel</strain>
        <strain evidence="2">Wikel colony</strain>
    </source>
</reference>
<dbReference type="PaxDb" id="6945-B7Q0C7"/>
<reference evidence="3" key="2">
    <citation type="submission" date="2020-05" db="UniProtKB">
        <authorList>
            <consortium name="EnsemblMetazoa"/>
        </authorList>
    </citation>
    <scope>IDENTIFICATION</scope>
    <source>
        <strain evidence="3">wikel</strain>
    </source>
</reference>
<dbReference type="Proteomes" id="UP000001555">
    <property type="component" value="Unassembled WGS sequence"/>
</dbReference>
<accession>B7Q0C7</accession>
<dbReference type="VEuPathDB" id="VectorBase:ISCI009348"/>
<evidence type="ECO:0000313" key="3">
    <source>
        <dbReference type="EnsemblMetazoa" id="ISCW009348-PA"/>
    </source>
</evidence>
<organism>
    <name type="scientific">Ixodes scapularis</name>
    <name type="common">Black-legged tick</name>
    <name type="synonym">Deer tick</name>
    <dbReference type="NCBI Taxonomy" id="6945"/>
    <lineage>
        <taxon>Eukaryota</taxon>
        <taxon>Metazoa</taxon>
        <taxon>Ecdysozoa</taxon>
        <taxon>Arthropoda</taxon>
        <taxon>Chelicerata</taxon>
        <taxon>Arachnida</taxon>
        <taxon>Acari</taxon>
        <taxon>Parasitiformes</taxon>
        <taxon>Ixodida</taxon>
        <taxon>Ixodoidea</taxon>
        <taxon>Ixodidae</taxon>
        <taxon>Ixodinae</taxon>
        <taxon>Ixodes</taxon>
    </lineage>
</organism>
<evidence type="ECO:0000256" key="1">
    <source>
        <dbReference type="SAM" id="MobiDB-lite"/>
    </source>
</evidence>
<keyword evidence="4" id="KW-1185">Reference proteome</keyword>
<feature type="region of interest" description="Disordered" evidence="1">
    <location>
        <begin position="1"/>
        <end position="33"/>
    </location>
</feature>
<feature type="compositionally biased region" description="Basic residues" evidence="1">
    <location>
        <begin position="17"/>
        <end position="30"/>
    </location>
</feature>
<dbReference type="HOGENOM" id="CLU_2136220_0_0_1"/>
<proteinExistence type="predicted"/>
<evidence type="ECO:0000313" key="4">
    <source>
        <dbReference type="Proteomes" id="UP000001555"/>
    </source>
</evidence>
<dbReference type="InParanoid" id="B7Q0C7"/>
<gene>
    <name evidence="2" type="ORF">IscW_ISCW009348</name>
</gene>
<dbReference type="VEuPathDB" id="VectorBase:ISCW009348"/>
<protein>
    <submittedName>
        <fullName evidence="2 3">Uncharacterized protein</fullName>
    </submittedName>
</protein>
<sequence>MCVFRPESRSLLTSSAKHLHKNGQSKKKKKETGMFKAKSKYSFYILPAPSKGSGMSESHHSKRGALKQLTLVHTHSCPYAPHMCTKDQNRCYVTGLLEYTHSIYKLSTQTGER</sequence>